<evidence type="ECO:0000313" key="1">
    <source>
        <dbReference type="EMBL" id="XBY85582.1"/>
    </source>
</evidence>
<protein>
    <submittedName>
        <fullName evidence="1">Uncharacterized protein</fullName>
    </submittedName>
</protein>
<name>A0AAU7YDZ6_9VIRU</name>
<organism evidence="1">
    <name type="scientific">Exserohilum turcicum polymycovirus 2</name>
    <dbReference type="NCBI Taxonomy" id="3229046"/>
    <lineage>
        <taxon>Viruses</taxon>
        <taxon>Riboviria</taxon>
        <taxon>Riboviria incertae sedis</taxon>
        <taxon>Polymycoviridae</taxon>
        <taxon>Polymycovirus</taxon>
    </lineage>
</organism>
<sequence length="160" mass="17033">MFFSVLSCSCTSIGLAYSDGNISVEVAKANPSQAGTRRDSVLYDGAAERPGSTGLMEKLIVQSAGAVNPLPVWLERVELLVGSHELGLFRSNPLRYHSITITARESGDEAVTELLVQRVMRPDGTIGYHIPSADVFSPFFGAALVAAMRKGRARAGKGHG</sequence>
<reference evidence="1" key="1">
    <citation type="submission" date="2024-05" db="EMBL/GenBank/DDBJ databases">
        <title>Viral Diversity and Horizontal Gene Transfer Among Viruses in Setosphaeria turcica Population from Northern Corn Leaf Blight of Maize.</title>
        <authorList>
            <person name="Jia J."/>
            <person name="Mu F."/>
        </authorList>
    </citation>
    <scope>NUCLEOTIDE SEQUENCE</scope>
    <source>
        <strain evidence="1">TG5</strain>
    </source>
</reference>
<proteinExistence type="predicted"/>
<accession>A0AAU7YDZ6</accession>
<dbReference type="EMBL" id="PP926254">
    <property type="protein sequence ID" value="XBY85582.1"/>
    <property type="molecule type" value="Genomic_RNA"/>
</dbReference>